<keyword evidence="3" id="KW-1185">Reference proteome</keyword>
<evidence type="ECO:0000313" key="3">
    <source>
        <dbReference type="Proteomes" id="UP001209755"/>
    </source>
</evidence>
<dbReference type="InterPro" id="IPR021265">
    <property type="entry name" value="DUF2842"/>
</dbReference>
<evidence type="ECO:0000256" key="1">
    <source>
        <dbReference type="SAM" id="Phobius"/>
    </source>
</evidence>
<accession>A0ABT3HHX3</accession>
<keyword evidence="1" id="KW-1133">Transmembrane helix</keyword>
<organism evidence="2 3">
    <name type="scientific">Rhodobium gokarnense</name>
    <dbReference type="NCBI Taxonomy" id="364296"/>
    <lineage>
        <taxon>Bacteria</taxon>
        <taxon>Pseudomonadati</taxon>
        <taxon>Pseudomonadota</taxon>
        <taxon>Alphaproteobacteria</taxon>
        <taxon>Hyphomicrobiales</taxon>
        <taxon>Rhodobiaceae</taxon>
        <taxon>Rhodobium</taxon>
    </lineage>
</organism>
<reference evidence="3" key="1">
    <citation type="submission" date="2023-07" db="EMBL/GenBank/DDBJ databases">
        <title>Genome sequencing of Purple Non-Sulfur Bacteria from various extreme environments.</title>
        <authorList>
            <person name="Mayer M."/>
        </authorList>
    </citation>
    <scope>NUCLEOTIDE SEQUENCE [LARGE SCALE GENOMIC DNA]</scope>
    <source>
        <strain evidence="3">DSM 17935</strain>
    </source>
</reference>
<evidence type="ECO:0000313" key="2">
    <source>
        <dbReference type="EMBL" id="MCW2309944.1"/>
    </source>
</evidence>
<proteinExistence type="predicted"/>
<name>A0ABT3HHX3_9HYPH</name>
<keyword evidence="1" id="KW-0472">Membrane</keyword>
<dbReference type="EMBL" id="JAOQNS010000016">
    <property type="protein sequence ID" value="MCW2309944.1"/>
    <property type="molecule type" value="Genomic_DNA"/>
</dbReference>
<keyword evidence="1" id="KW-0812">Transmembrane</keyword>
<dbReference type="Pfam" id="PF11003">
    <property type="entry name" value="DUF2842"/>
    <property type="match status" value="1"/>
</dbReference>
<comment type="caution">
    <text evidence="2">The sequence shown here is derived from an EMBL/GenBank/DDBJ whole genome shotgun (WGS) entry which is preliminary data.</text>
</comment>
<protein>
    <submittedName>
        <fullName evidence="2">Glucose dehydrogenase</fullName>
    </submittedName>
</protein>
<dbReference type="Proteomes" id="UP001209755">
    <property type="component" value="Unassembled WGS sequence"/>
</dbReference>
<feature type="transmembrane region" description="Helical" evidence="1">
    <location>
        <begin position="42"/>
        <end position="62"/>
    </location>
</feature>
<feature type="transmembrane region" description="Helical" evidence="1">
    <location>
        <begin position="12"/>
        <end position="36"/>
    </location>
</feature>
<gene>
    <name evidence="2" type="ORF">M2319_004308</name>
</gene>
<dbReference type="RefSeq" id="WP_264603519.1">
    <property type="nucleotide sequence ID" value="NZ_JAOQNS010000016.1"/>
</dbReference>
<sequence length="70" mass="7834">MRQRVRKLVGTLVLVAFVIVYVFLAMILGVALLPGTTKLVQIVYYVIAGFAWVLPAMALISWMQKPDKVI</sequence>